<organism evidence="1">
    <name type="scientific">Desulfobacca acetoxidans</name>
    <dbReference type="NCBI Taxonomy" id="60893"/>
    <lineage>
        <taxon>Bacteria</taxon>
        <taxon>Pseudomonadati</taxon>
        <taxon>Thermodesulfobacteriota</taxon>
        <taxon>Desulfobaccia</taxon>
        <taxon>Desulfobaccales</taxon>
        <taxon>Desulfobaccaceae</taxon>
        <taxon>Desulfobacca</taxon>
    </lineage>
</organism>
<dbReference type="EMBL" id="DTMF01000212">
    <property type="protein sequence ID" value="HGF34462.1"/>
    <property type="molecule type" value="Genomic_DNA"/>
</dbReference>
<sequence length="75" mass="8578">MPWRFDQFLQSMFPAEPDIPRRSGSAEATLFISDALRAFSIRTLAAAKATDLNKAIIPDIVRERKSAFLFTDFIW</sequence>
<protein>
    <submittedName>
        <fullName evidence="1">Uncharacterized protein</fullName>
    </submittedName>
</protein>
<proteinExistence type="predicted"/>
<gene>
    <name evidence="1" type="ORF">ENW96_08770</name>
</gene>
<comment type="caution">
    <text evidence="1">The sequence shown here is derived from an EMBL/GenBank/DDBJ whole genome shotgun (WGS) entry which is preliminary data.</text>
</comment>
<dbReference type="AlphaFoldDB" id="A0A7C3V3M9"/>
<name>A0A7C3V3M9_9BACT</name>
<evidence type="ECO:0000313" key="1">
    <source>
        <dbReference type="EMBL" id="HGF34462.1"/>
    </source>
</evidence>
<reference evidence="1" key="1">
    <citation type="journal article" date="2020" name="mSystems">
        <title>Genome- and Community-Level Interaction Insights into Carbon Utilization and Element Cycling Functions of Hydrothermarchaeota in Hydrothermal Sediment.</title>
        <authorList>
            <person name="Zhou Z."/>
            <person name="Liu Y."/>
            <person name="Xu W."/>
            <person name="Pan J."/>
            <person name="Luo Z.H."/>
            <person name="Li M."/>
        </authorList>
    </citation>
    <scope>NUCLEOTIDE SEQUENCE [LARGE SCALE GENOMIC DNA]</scope>
    <source>
        <strain evidence="1">SpSt-897</strain>
    </source>
</reference>
<accession>A0A7C3V3M9</accession>